<name>A0A1J5THA8_9ARCH</name>
<dbReference type="SMART" id="SM00487">
    <property type="entry name" value="DEXDc"/>
    <property type="match status" value="1"/>
</dbReference>
<sequence length="523" mass="59845">MSVFENRLLKIKDLEEREYQNKVSEACLKQSTLAVLPTGLGKTIIALRVILERIEIGKILFLAPTKPLAQQHASFFEKYLDMKIELFTGNVAPKERERLWEITDFIISTPQVVEKDIERGYTDLKEFSLVVFDEAHRAVGNYAYVKIGKIYKKTAERFLTLGMTASPGSTKEHIVNICKNLGIKKIEKRSDTDEDVIPYIQKLETNWIKVEMTDVEKTVRRELKNELGIIGGEMYKQGFLSNPRHVSTSSLLRIGKEVQARLMQAKGSAKYPFYNAMTTQAIGMKIAHAIQTIESQGLEQFLHYAERIEKGASKKGGSRANKQLIKKEFWKTAVHIAENDKTEHPKLPKLLNLINMHINEGSRRIIVFTEIRHTATLIVEKLERVPNAEAIRFVGQSNREGDKGLTQNEQKDILDKFRSGEYNVLVATSVGEEGLDIPSTDVVIFYEPVPSAIRLIQRRGRTGRDSSGIVYMFMTEDTRDEAAHWSSRAKEREMYRMLENINLEFDEDQIEDKTSDTKQTKLQ</sequence>
<dbReference type="SUPFAM" id="SSF52540">
    <property type="entry name" value="P-loop containing nucleoside triphosphate hydrolases"/>
    <property type="match status" value="1"/>
</dbReference>
<dbReference type="PANTHER" id="PTHR14025:SF20">
    <property type="entry name" value="FANCONI ANEMIA GROUP M PROTEIN"/>
    <property type="match status" value="1"/>
</dbReference>
<comment type="caution">
    <text evidence="7">The sequence shown here is derived from an EMBL/GenBank/DDBJ whole genome shotgun (WGS) entry which is preliminary data.</text>
</comment>
<organism evidence="7 8">
    <name type="scientific">Marine Group III euryarchaeote CG-Bathy1</name>
    <dbReference type="NCBI Taxonomy" id="1889001"/>
    <lineage>
        <taxon>Archaea</taxon>
        <taxon>Methanobacteriati</taxon>
        <taxon>Thermoplasmatota</taxon>
        <taxon>Thermoplasmata</taxon>
        <taxon>Candidatus Thermoprofundales</taxon>
    </lineage>
</organism>
<dbReference type="InterPro" id="IPR041755">
    <property type="entry name" value="Hef_ID"/>
</dbReference>
<keyword evidence="4" id="KW-0067">ATP-binding</keyword>
<evidence type="ECO:0000259" key="6">
    <source>
        <dbReference type="PROSITE" id="PS51194"/>
    </source>
</evidence>
<keyword evidence="1" id="KW-0547">Nucleotide-binding</keyword>
<evidence type="ECO:0000256" key="3">
    <source>
        <dbReference type="ARBA" id="ARBA00022806"/>
    </source>
</evidence>
<dbReference type="AlphaFoldDB" id="A0A1J5THA8"/>
<dbReference type="InterPro" id="IPR011545">
    <property type="entry name" value="DEAD/DEAH_box_helicase_dom"/>
</dbReference>
<evidence type="ECO:0000256" key="2">
    <source>
        <dbReference type="ARBA" id="ARBA00022801"/>
    </source>
</evidence>
<proteinExistence type="predicted"/>
<dbReference type="Gene3D" id="3.40.50.300">
    <property type="entry name" value="P-loop containing nucleotide triphosphate hydrolases"/>
    <property type="match status" value="2"/>
</dbReference>
<accession>A0A1J5THA8</accession>
<protein>
    <recommendedName>
        <fullName evidence="9">DEAD/DEAH box helicase</fullName>
    </recommendedName>
</protein>
<feature type="domain" description="Helicase ATP-binding" evidence="5">
    <location>
        <begin position="23"/>
        <end position="185"/>
    </location>
</feature>
<evidence type="ECO:0000259" key="5">
    <source>
        <dbReference type="PROSITE" id="PS51192"/>
    </source>
</evidence>
<dbReference type="GO" id="GO:0004386">
    <property type="term" value="F:helicase activity"/>
    <property type="evidence" value="ECO:0007669"/>
    <property type="project" value="UniProtKB-KW"/>
</dbReference>
<dbReference type="GO" id="GO:0005524">
    <property type="term" value="F:ATP binding"/>
    <property type="evidence" value="ECO:0007669"/>
    <property type="project" value="UniProtKB-KW"/>
</dbReference>
<dbReference type="Pfam" id="PF21210">
    <property type="entry name" value="RNA_helicase_helical"/>
    <property type="match status" value="1"/>
</dbReference>
<evidence type="ECO:0000256" key="1">
    <source>
        <dbReference type="ARBA" id="ARBA00022741"/>
    </source>
</evidence>
<keyword evidence="2" id="KW-0378">Hydrolase</keyword>
<feature type="domain" description="Helicase C-terminal" evidence="6">
    <location>
        <begin position="352"/>
        <end position="523"/>
    </location>
</feature>
<dbReference type="EMBL" id="MIYU01000001">
    <property type="protein sequence ID" value="OIR20361.1"/>
    <property type="molecule type" value="Genomic_DNA"/>
</dbReference>
<dbReference type="InterPro" id="IPR027417">
    <property type="entry name" value="P-loop_NTPase"/>
</dbReference>
<evidence type="ECO:0000256" key="4">
    <source>
        <dbReference type="ARBA" id="ARBA00022840"/>
    </source>
</evidence>
<evidence type="ECO:0008006" key="9">
    <source>
        <dbReference type="Google" id="ProtNLM"/>
    </source>
</evidence>
<dbReference type="Pfam" id="PF00270">
    <property type="entry name" value="DEAD"/>
    <property type="match status" value="1"/>
</dbReference>
<dbReference type="InterPro" id="IPR001650">
    <property type="entry name" value="Helicase_C-like"/>
</dbReference>
<dbReference type="GO" id="GO:0016787">
    <property type="term" value="F:hydrolase activity"/>
    <property type="evidence" value="ECO:0007669"/>
    <property type="project" value="UniProtKB-KW"/>
</dbReference>
<reference evidence="7 8" key="1">
    <citation type="submission" date="2016-08" db="EMBL/GenBank/DDBJ databases">
        <title>New Insights into Marine Group III Euryarchaeota, from dark to light.</title>
        <authorList>
            <person name="Haro-Moreno J.M."/>
            <person name="Rodriguez-Valera F."/>
            <person name="Lopez-Garcia P."/>
            <person name="Moreira D."/>
            <person name="Martin-Cuadrado A.B."/>
        </authorList>
    </citation>
    <scope>NUCLEOTIDE SEQUENCE [LARGE SCALE GENOMIC DNA]</scope>
    <source>
        <strain evidence="7">CG-Bathy1</strain>
    </source>
</reference>
<dbReference type="PROSITE" id="PS51192">
    <property type="entry name" value="HELICASE_ATP_BIND_1"/>
    <property type="match status" value="1"/>
</dbReference>
<dbReference type="GO" id="GO:0140097">
    <property type="term" value="F:catalytic activity, acting on DNA"/>
    <property type="evidence" value="ECO:0007669"/>
    <property type="project" value="UniProtKB-ARBA"/>
</dbReference>
<dbReference type="Pfam" id="PF00271">
    <property type="entry name" value="Helicase_C"/>
    <property type="match status" value="1"/>
</dbReference>
<keyword evidence="3" id="KW-0347">Helicase</keyword>
<evidence type="ECO:0000313" key="7">
    <source>
        <dbReference type="EMBL" id="OIR20361.1"/>
    </source>
</evidence>
<dbReference type="Proteomes" id="UP000183815">
    <property type="component" value="Unassembled WGS sequence"/>
</dbReference>
<evidence type="ECO:0000313" key="8">
    <source>
        <dbReference type="Proteomes" id="UP000183815"/>
    </source>
</evidence>
<dbReference type="Gene3D" id="1.20.1320.20">
    <property type="entry name" value="hef helicase domain"/>
    <property type="match status" value="1"/>
</dbReference>
<dbReference type="PANTHER" id="PTHR14025">
    <property type="entry name" value="FANCONI ANEMIA GROUP M FANCM FAMILY MEMBER"/>
    <property type="match status" value="1"/>
</dbReference>
<dbReference type="InterPro" id="IPR014001">
    <property type="entry name" value="Helicase_ATP-bd"/>
</dbReference>
<dbReference type="SMART" id="SM00490">
    <property type="entry name" value="HELICc"/>
    <property type="match status" value="1"/>
</dbReference>
<gene>
    <name evidence="7" type="ORF">BEU04_00730</name>
</gene>
<dbReference type="GO" id="GO:0003676">
    <property type="term" value="F:nucleic acid binding"/>
    <property type="evidence" value="ECO:0007669"/>
    <property type="project" value="InterPro"/>
</dbReference>
<dbReference type="PROSITE" id="PS51194">
    <property type="entry name" value="HELICASE_CTER"/>
    <property type="match status" value="1"/>
</dbReference>